<feature type="region of interest" description="Disordered" evidence="1">
    <location>
        <begin position="436"/>
        <end position="455"/>
    </location>
</feature>
<evidence type="ECO:0000313" key="2">
    <source>
        <dbReference type="Proteomes" id="UP000322000"/>
    </source>
</evidence>
<feature type="region of interest" description="Disordered" evidence="1">
    <location>
        <begin position="12"/>
        <end position="44"/>
    </location>
</feature>
<feature type="region of interest" description="Disordered" evidence="1">
    <location>
        <begin position="582"/>
        <end position="606"/>
    </location>
</feature>
<reference evidence="3" key="1">
    <citation type="submission" date="2025-08" db="UniProtKB">
        <authorList>
            <consortium name="RefSeq"/>
        </authorList>
    </citation>
    <scope>IDENTIFICATION</scope>
</reference>
<feature type="compositionally biased region" description="Low complexity" evidence="1">
    <location>
        <begin position="25"/>
        <end position="44"/>
    </location>
</feature>
<organism evidence="2 3">
    <name type="scientific">Trichoplusia ni</name>
    <name type="common">Cabbage looper</name>
    <dbReference type="NCBI Taxonomy" id="7111"/>
    <lineage>
        <taxon>Eukaryota</taxon>
        <taxon>Metazoa</taxon>
        <taxon>Ecdysozoa</taxon>
        <taxon>Arthropoda</taxon>
        <taxon>Hexapoda</taxon>
        <taxon>Insecta</taxon>
        <taxon>Pterygota</taxon>
        <taxon>Neoptera</taxon>
        <taxon>Endopterygota</taxon>
        <taxon>Lepidoptera</taxon>
        <taxon>Glossata</taxon>
        <taxon>Ditrysia</taxon>
        <taxon>Noctuoidea</taxon>
        <taxon>Noctuidae</taxon>
        <taxon>Plusiinae</taxon>
        <taxon>Trichoplusia</taxon>
    </lineage>
</organism>
<dbReference type="Proteomes" id="UP000322000">
    <property type="component" value="Chromosome 7"/>
</dbReference>
<feature type="region of interest" description="Disordered" evidence="1">
    <location>
        <begin position="516"/>
        <end position="538"/>
    </location>
</feature>
<dbReference type="InParanoid" id="A0A7E5VR09"/>
<dbReference type="OrthoDB" id="6415022at2759"/>
<proteinExistence type="predicted"/>
<protein>
    <submittedName>
        <fullName evidence="3">Uncharacterized protein LOC113495910</fullName>
    </submittedName>
</protein>
<keyword evidence="2" id="KW-1185">Reference proteome</keyword>
<feature type="compositionally biased region" description="Gly residues" evidence="1">
    <location>
        <begin position="582"/>
        <end position="603"/>
    </location>
</feature>
<accession>A0A7E5VR09</accession>
<name>A0A7E5VR09_TRINI</name>
<feature type="region of interest" description="Disordered" evidence="1">
    <location>
        <begin position="82"/>
        <end position="115"/>
    </location>
</feature>
<dbReference type="InterPro" id="IPR029058">
    <property type="entry name" value="AB_hydrolase_fold"/>
</dbReference>
<evidence type="ECO:0000313" key="3">
    <source>
        <dbReference type="RefSeq" id="XP_026730712.1"/>
    </source>
</evidence>
<dbReference type="GeneID" id="113495910"/>
<dbReference type="RefSeq" id="XP_026730712.1">
    <property type="nucleotide sequence ID" value="XM_026874911.1"/>
</dbReference>
<sequence length="628" mass="64993">MVMATGSVCQPYGRAASDLSREMARGAQAGEAGEASDANEAGGEADAAALHDRLVAYVHALAGGQEPRSGVWVEHSYARAPPTPDLLDVERVSPPPPSPPAPPARPDSDADEPDELDADDWEARVLTLAPSAAHARLADHALDALRRMRLARLAATDAFARHEAARAAARRLRLALAPACAQPARPAAWLHGALLAHMPRWARRLYDALTRELRRSAPRLAARLLGARAGARRAAAPGEGRALRGVAGPLLVWVGGGRWARRLGALVRTRVLPAEAAAPAAPEPWCAAVVASVRAALADVLAEAGDRGVILGGIGAGAALAAALANTPRVRALLLLAPPLLTLAGERDTPDDPLAEIRLPMLVVAGTGAAQCWRGAARELTRGEAGARRLLELRGADDALRLPAALRRRLPQHAIDAAVADECARWMIEIAENSNGEAPPRERVRRRGASPAIGGGRRAALELERSYAGTDGDEDEYAHLPSATCSRATEAEAELVAEFSGRRGGGVPSETSVALGAGRVVSRGPGGTPLALLPPRREQGPALAPADIMRLPVVFADDAAGVTVTAGRRARYTRVIVASRGRGGGAGAAGGGGAGGGGGGSGSAGARPVLLRRGVRLLRRVPRLDQPH</sequence>
<dbReference type="AlphaFoldDB" id="A0A7E5VR09"/>
<gene>
    <name evidence="3" type="primary">LOC113495910</name>
</gene>
<evidence type="ECO:0000256" key="1">
    <source>
        <dbReference type="SAM" id="MobiDB-lite"/>
    </source>
</evidence>
<dbReference type="InterPro" id="IPR026555">
    <property type="entry name" value="NSL3/Tex30"/>
</dbReference>
<dbReference type="SUPFAM" id="SSF53474">
    <property type="entry name" value="alpha/beta-Hydrolases"/>
    <property type="match status" value="1"/>
</dbReference>
<dbReference type="KEGG" id="tnl:113495910"/>
<dbReference type="PANTHER" id="PTHR13136">
    <property type="entry name" value="TESTIS DEVELOPMENT PROTEIN PRTD"/>
    <property type="match status" value="1"/>
</dbReference>
<dbReference type="PANTHER" id="PTHR13136:SF11">
    <property type="entry name" value="TESTIS-EXPRESSED PROTEIN 30"/>
    <property type="match status" value="1"/>
</dbReference>
<feature type="compositionally biased region" description="Pro residues" evidence="1">
    <location>
        <begin position="93"/>
        <end position="105"/>
    </location>
</feature>
<dbReference type="Gene3D" id="3.40.50.1820">
    <property type="entry name" value="alpha/beta hydrolase"/>
    <property type="match status" value="1"/>
</dbReference>